<dbReference type="AlphaFoldDB" id="A0A1Y2NMY4"/>
<name>A0A1Y2NMY4_STRFR</name>
<dbReference type="Pfam" id="PF20568">
    <property type="entry name" value="DUF6777"/>
    <property type="match status" value="1"/>
</dbReference>
<sequence length="436" mass="42929">MKGNGPVSSVERLEMRVRPPTRRPSVRPRHPYAAAAAALAGLLAAGCGGDGGRPAARPSAAAGAVPLLQPAAAPGPSPFTASTVLTADRAARPAAPSPSGSPPPSPSGSGGPSAPAGAAGAPAPRTVDGATPGLYGGTHSLPSCDVDQQARLLAADTAKSRAFAQAAGVTPSGLGAWLRGLTPVMLRADTRVTGHGYRDGKAVPYQAVLQTGTAVLVDAYGAPRVRCAAGAPLRTAAQAPPATAYRGEPWPGFRPDRVVLVSPTRRALESLLVVNVFNETWLERATGSRGDRDREPAVPPAYEAARHVADAPVAAGAGAGSGSAAPPGGAGRSAVPPPPATPSRPSSPPQVPEPAPEPDFEPDSEPDAGGFDAEDGPGYEADTGAGDPGAEGGTAPDGPDSDADPGFEGLTGPDGSGTPPDGGALYGPLPDPAAGP</sequence>
<feature type="compositionally biased region" description="Low complexity" evidence="1">
    <location>
        <begin position="314"/>
        <end position="327"/>
    </location>
</feature>
<feature type="compositionally biased region" description="Pro residues" evidence="1">
    <location>
        <begin position="335"/>
        <end position="355"/>
    </location>
</feature>
<feature type="compositionally biased region" description="Basic residues" evidence="1">
    <location>
        <begin position="19"/>
        <end position="30"/>
    </location>
</feature>
<feature type="compositionally biased region" description="Pro residues" evidence="1">
    <location>
        <begin position="95"/>
        <end position="106"/>
    </location>
</feature>
<organism evidence="3 4">
    <name type="scientific">Streptomyces fradiae ATCC 10745 = DSM 40063</name>
    <dbReference type="NCBI Taxonomy" id="1319510"/>
    <lineage>
        <taxon>Bacteria</taxon>
        <taxon>Bacillati</taxon>
        <taxon>Actinomycetota</taxon>
        <taxon>Actinomycetes</taxon>
        <taxon>Kitasatosporales</taxon>
        <taxon>Streptomycetaceae</taxon>
        <taxon>Streptomyces</taxon>
    </lineage>
</organism>
<feature type="compositionally biased region" description="Low complexity" evidence="1">
    <location>
        <begin position="112"/>
        <end position="125"/>
    </location>
</feature>
<feature type="region of interest" description="Disordered" evidence="1">
    <location>
        <begin position="89"/>
        <end position="134"/>
    </location>
</feature>
<dbReference type="Proteomes" id="UP000194318">
    <property type="component" value="Unassembled WGS sequence"/>
</dbReference>
<protein>
    <recommendedName>
        <fullName evidence="2">DUF6777 domain-containing protein</fullName>
    </recommendedName>
</protein>
<comment type="caution">
    <text evidence="3">The sequence shown here is derived from an EMBL/GenBank/DDBJ whole genome shotgun (WGS) entry which is preliminary data.</text>
</comment>
<proteinExistence type="predicted"/>
<gene>
    <name evidence="3" type="ORF">BG846_05595</name>
</gene>
<dbReference type="InterPro" id="IPR046704">
    <property type="entry name" value="DUF6777"/>
</dbReference>
<feature type="domain" description="DUF6777" evidence="2">
    <location>
        <begin position="125"/>
        <end position="287"/>
    </location>
</feature>
<reference evidence="3 4" key="1">
    <citation type="submission" date="2016-09" db="EMBL/GenBank/DDBJ databases">
        <title>Streptomyces fradiae DSM40063, a candidate organism with high potential of specific P450 cytochromes.</title>
        <authorList>
            <person name="Grumaz C."/>
            <person name="Vainshtein Y."/>
            <person name="Kirstahler P."/>
            <person name="Sohn K."/>
        </authorList>
    </citation>
    <scope>NUCLEOTIDE SEQUENCE [LARGE SCALE GENOMIC DNA]</scope>
    <source>
        <strain evidence="3 4">DSM 40063</strain>
    </source>
</reference>
<evidence type="ECO:0000313" key="4">
    <source>
        <dbReference type="Proteomes" id="UP000194318"/>
    </source>
</evidence>
<evidence type="ECO:0000256" key="1">
    <source>
        <dbReference type="SAM" id="MobiDB-lite"/>
    </source>
</evidence>
<accession>A0A1Y2NMY4</accession>
<feature type="region of interest" description="Disordered" evidence="1">
    <location>
        <begin position="314"/>
        <end position="436"/>
    </location>
</feature>
<dbReference type="EMBL" id="MIFZ01000343">
    <property type="protein sequence ID" value="OSY48865.1"/>
    <property type="molecule type" value="Genomic_DNA"/>
</dbReference>
<feature type="compositionally biased region" description="Acidic residues" evidence="1">
    <location>
        <begin position="356"/>
        <end position="377"/>
    </location>
</feature>
<evidence type="ECO:0000259" key="2">
    <source>
        <dbReference type="Pfam" id="PF20568"/>
    </source>
</evidence>
<feature type="region of interest" description="Disordered" evidence="1">
    <location>
        <begin position="1"/>
        <end position="30"/>
    </location>
</feature>
<feature type="compositionally biased region" description="Low complexity" evidence="1">
    <location>
        <begin position="406"/>
        <end position="423"/>
    </location>
</feature>
<evidence type="ECO:0000313" key="3">
    <source>
        <dbReference type="EMBL" id="OSY48865.1"/>
    </source>
</evidence>